<keyword evidence="3" id="KW-1185">Reference proteome</keyword>
<dbReference type="Pfam" id="PF13472">
    <property type="entry name" value="Lipase_GDSL_2"/>
    <property type="match status" value="1"/>
</dbReference>
<evidence type="ECO:0000313" key="3">
    <source>
        <dbReference type="Proteomes" id="UP001497392"/>
    </source>
</evidence>
<dbReference type="Gene3D" id="3.40.50.1110">
    <property type="entry name" value="SGNH hydrolase"/>
    <property type="match status" value="1"/>
</dbReference>
<dbReference type="InterPro" id="IPR051532">
    <property type="entry name" value="Ester_Hydrolysis_Enzymes"/>
</dbReference>
<name>A0ABP1FHB0_9CHLO</name>
<comment type="caution">
    <text evidence="2">The sequence shown here is derived from an EMBL/GenBank/DDBJ whole genome shotgun (WGS) entry which is preliminary data.</text>
</comment>
<dbReference type="InterPro" id="IPR013830">
    <property type="entry name" value="SGNH_hydro"/>
</dbReference>
<dbReference type="InterPro" id="IPR036514">
    <property type="entry name" value="SGNH_hydro_sf"/>
</dbReference>
<evidence type="ECO:0000313" key="2">
    <source>
        <dbReference type="EMBL" id="CAL5218579.1"/>
    </source>
</evidence>
<reference evidence="2 3" key="1">
    <citation type="submission" date="2024-06" db="EMBL/GenBank/DDBJ databases">
        <authorList>
            <person name="Kraege A."/>
            <person name="Thomma B."/>
        </authorList>
    </citation>
    <scope>NUCLEOTIDE SEQUENCE [LARGE SCALE GENOMIC DNA]</scope>
</reference>
<dbReference type="EMBL" id="CAXHTA020000001">
    <property type="protein sequence ID" value="CAL5218579.1"/>
    <property type="molecule type" value="Genomic_DNA"/>
</dbReference>
<feature type="domain" description="SGNH hydrolase-type esterase" evidence="1">
    <location>
        <begin position="90"/>
        <end position="293"/>
    </location>
</feature>
<dbReference type="Proteomes" id="UP001497392">
    <property type="component" value="Unassembled WGS sequence"/>
</dbReference>
<sequence>MGPQCFHAANAEISAYFQNSVSTQGFAAQVGSASPFAGFEGYHCGWGPPATMPVPRSNDTWGMGWQNLYEVEVMEMKAAELTQGYEVVLYGDSITENWRGTSAGELWKWSNGTLDTRFIGWNMRAVFETAFRNYRAGVMAIAGDQIAHLWWRLEHGQMPQTQMPKVAVVLIGTNDLFAEADCIADNETALETSVNSIFKRFQQMLHVMQDGMPETQIIILGLYPRGADFGDNRFQWPNHFTYPIELLNALYQKLAQKSARLHYLDCGSQFVDATGDGINQELLGDGLHPTAKGLMTIAQCLMPLVNKLAGSNATASHIAAGNVTAHASFQDVQGLEAASASSAAAPTAQQASSMAGLQMAGRKL</sequence>
<dbReference type="PANTHER" id="PTHR30383">
    <property type="entry name" value="THIOESTERASE 1/PROTEASE 1/LYSOPHOSPHOLIPASE L1"/>
    <property type="match status" value="1"/>
</dbReference>
<evidence type="ECO:0000259" key="1">
    <source>
        <dbReference type="Pfam" id="PF13472"/>
    </source>
</evidence>
<dbReference type="SUPFAM" id="SSF52266">
    <property type="entry name" value="SGNH hydrolase"/>
    <property type="match status" value="1"/>
</dbReference>
<proteinExistence type="predicted"/>
<accession>A0ABP1FHB0</accession>
<gene>
    <name evidence="2" type="primary">g273</name>
    <name evidence="2" type="ORF">VP750_LOCUS238</name>
</gene>
<organism evidence="2 3">
    <name type="scientific">Coccomyxa viridis</name>
    <dbReference type="NCBI Taxonomy" id="1274662"/>
    <lineage>
        <taxon>Eukaryota</taxon>
        <taxon>Viridiplantae</taxon>
        <taxon>Chlorophyta</taxon>
        <taxon>core chlorophytes</taxon>
        <taxon>Trebouxiophyceae</taxon>
        <taxon>Trebouxiophyceae incertae sedis</taxon>
        <taxon>Coccomyxaceae</taxon>
        <taxon>Coccomyxa</taxon>
    </lineage>
</organism>
<protein>
    <submittedName>
        <fullName evidence="2">G273 protein</fullName>
    </submittedName>
</protein>